<evidence type="ECO:0000256" key="4">
    <source>
        <dbReference type="ARBA" id="ARBA00022597"/>
    </source>
</evidence>
<reference evidence="11 12" key="1">
    <citation type="submission" date="2023-07" db="EMBL/GenBank/DDBJ databases">
        <title>Genomic Encyclopedia of Type Strains, Phase IV (KMG-IV): sequencing the most valuable type-strain genomes for metagenomic binning, comparative biology and taxonomic classification.</title>
        <authorList>
            <person name="Goeker M."/>
        </authorList>
    </citation>
    <scope>NUCLEOTIDE SEQUENCE [LARGE SCALE GENOMIC DNA]</scope>
    <source>
        <strain evidence="11 12">DSM 25963</strain>
    </source>
</reference>
<keyword evidence="4 8" id="KW-0762">Sugar transport</keyword>
<dbReference type="PANTHER" id="PTHR33989:SF4">
    <property type="entry name" value="PTS SYSTEM N,N'-DIACETYLCHITOBIOSE-SPECIFIC EIIC COMPONENT"/>
    <property type="match status" value="1"/>
</dbReference>
<feature type="transmembrane region" description="Helical" evidence="9">
    <location>
        <begin position="381"/>
        <end position="399"/>
    </location>
</feature>
<feature type="transmembrane region" description="Helical" evidence="9">
    <location>
        <begin position="95"/>
        <end position="114"/>
    </location>
</feature>
<accession>A0ABT9M197</accession>
<feature type="transmembrane region" description="Helical" evidence="9">
    <location>
        <begin position="330"/>
        <end position="350"/>
    </location>
</feature>
<organism evidence="11 12">
    <name type="scientific">Thermoanaerobacter pentosaceus</name>
    <dbReference type="NCBI Taxonomy" id="694059"/>
    <lineage>
        <taxon>Bacteria</taxon>
        <taxon>Bacillati</taxon>
        <taxon>Bacillota</taxon>
        <taxon>Clostridia</taxon>
        <taxon>Thermoanaerobacterales</taxon>
        <taxon>Thermoanaerobacteraceae</taxon>
        <taxon>Thermoanaerobacter</taxon>
    </lineage>
</organism>
<dbReference type="InterPro" id="IPR003352">
    <property type="entry name" value="PTS_EIIC"/>
</dbReference>
<dbReference type="EMBL" id="JAURUP010000002">
    <property type="protein sequence ID" value="MDP9749755.1"/>
    <property type="molecule type" value="Genomic_DNA"/>
</dbReference>
<proteinExistence type="predicted"/>
<feature type="transmembrane region" description="Helical" evidence="9">
    <location>
        <begin position="61"/>
        <end position="83"/>
    </location>
</feature>
<keyword evidence="3 8" id="KW-1003">Cell membrane</keyword>
<dbReference type="Pfam" id="PF02378">
    <property type="entry name" value="PTS_EIIC"/>
    <property type="match status" value="1"/>
</dbReference>
<dbReference type="RefSeq" id="WP_307680728.1">
    <property type="nucleotide sequence ID" value="NZ_JAURUP010000002.1"/>
</dbReference>
<evidence type="ECO:0000313" key="11">
    <source>
        <dbReference type="EMBL" id="MDP9749755.1"/>
    </source>
</evidence>
<feature type="transmembrane region" description="Helical" evidence="9">
    <location>
        <begin position="126"/>
        <end position="149"/>
    </location>
</feature>
<evidence type="ECO:0000256" key="9">
    <source>
        <dbReference type="SAM" id="Phobius"/>
    </source>
</evidence>
<dbReference type="PANTHER" id="PTHR33989">
    <property type="match status" value="1"/>
</dbReference>
<protein>
    <recommendedName>
        <fullName evidence="8">Permease IIC component</fullName>
    </recommendedName>
</protein>
<evidence type="ECO:0000256" key="1">
    <source>
        <dbReference type="ARBA" id="ARBA00004651"/>
    </source>
</evidence>
<feature type="transmembrane region" description="Helical" evidence="9">
    <location>
        <begin position="271"/>
        <end position="291"/>
    </location>
</feature>
<keyword evidence="6 9" id="KW-1133">Transmembrane helix</keyword>
<feature type="transmembrane region" description="Helical" evidence="9">
    <location>
        <begin position="36"/>
        <end position="55"/>
    </location>
</feature>
<evidence type="ECO:0000256" key="2">
    <source>
        <dbReference type="ARBA" id="ARBA00022448"/>
    </source>
</evidence>
<dbReference type="InterPro" id="IPR004796">
    <property type="entry name" value="PTS_IIC_cello"/>
</dbReference>
<sequence length="421" mass="47065">MNRIIGWLENSVAPKLEKVNNNIWIVSIKDAIMQTLPFILLGSVFCLLAILNDFFPSLPSFWTPFGWTMGKISLFVAFLIPFNLMEKKQLRKQRLIAGLTSVILFLMVITPQVVADKTIGFDHDSLGAGGMFVAIICGIFTGVVMSAFGKFSFFKKDSTIPDFVRSWFDSMLPIGIVVLVGWIVVLIMKIDLYNIIVSIFMPLSKVIQTPYGFALLMFIYCFLYSMGIATWVLTPVTKPLFLAAIMANVEHVAAGTATVSNLNLVTSETIFSAYLWVGGTGCTLPLVFMMLRSKSKKLKALGAASLVPGIFNINEPVVFGAIAWNPILMLPMWMQGIVLPIIVWIFTKVIPIAPIPAMVFDLWYIPFPFATWIVTKSFKSTILLLMTLATSTAIWYPFFKVYEKQQVEIEAQLEKNNTVLN</sequence>
<keyword evidence="7 8" id="KW-0472">Membrane</keyword>
<evidence type="ECO:0000256" key="5">
    <source>
        <dbReference type="ARBA" id="ARBA00022692"/>
    </source>
</evidence>
<evidence type="ECO:0000256" key="8">
    <source>
        <dbReference type="PIRNR" id="PIRNR006351"/>
    </source>
</evidence>
<feature type="domain" description="PTS EIIC type-3" evidence="10">
    <location>
        <begin position="8"/>
        <end position="398"/>
    </location>
</feature>
<feature type="transmembrane region" description="Helical" evidence="9">
    <location>
        <begin position="170"/>
        <end position="190"/>
    </location>
</feature>
<evidence type="ECO:0000259" key="10">
    <source>
        <dbReference type="PROSITE" id="PS51105"/>
    </source>
</evidence>
<name>A0ABT9M197_9THEO</name>
<comment type="subcellular location">
    <subcellularLocation>
        <location evidence="1">Cell membrane</location>
        <topology evidence="1">Multi-pass membrane protein</topology>
    </subcellularLocation>
</comment>
<feature type="transmembrane region" description="Helical" evidence="9">
    <location>
        <begin position="240"/>
        <end position="259"/>
    </location>
</feature>
<comment type="caution">
    <text evidence="11">The sequence shown here is derived from an EMBL/GenBank/DDBJ whole genome shotgun (WGS) entry which is preliminary data.</text>
</comment>
<dbReference type="InterPro" id="IPR004501">
    <property type="entry name" value="PTS_EIIC_3"/>
</dbReference>
<evidence type="ECO:0000313" key="12">
    <source>
        <dbReference type="Proteomes" id="UP001223886"/>
    </source>
</evidence>
<feature type="transmembrane region" description="Helical" evidence="9">
    <location>
        <begin position="210"/>
        <end position="233"/>
    </location>
</feature>
<dbReference type="PIRSF" id="PIRSF006351">
    <property type="entry name" value="PTS_EIIC-Cellobiose"/>
    <property type="match status" value="1"/>
</dbReference>
<evidence type="ECO:0000256" key="7">
    <source>
        <dbReference type="ARBA" id="ARBA00023136"/>
    </source>
</evidence>
<keyword evidence="5 9" id="KW-0812">Transmembrane</keyword>
<comment type="function">
    <text evidence="8">The phosphoenolpyruvate-dependent sugar phosphotransferase system (PTS), a major carbohydrate active -transport system, catalyzes the phosphorylation of incoming sugar substrates concomitant with their translocation across the cell membrane.</text>
</comment>
<keyword evidence="2 8" id="KW-0813">Transport</keyword>
<evidence type="ECO:0000256" key="3">
    <source>
        <dbReference type="ARBA" id="ARBA00022475"/>
    </source>
</evidence>
<dbReference type="InterPro" id="IPR051088">
    <property type="entry name" value="PTS_Sugar-EIIC/EIIB"/>
</dbReference>
<evidence type="ECO:0000256" key="6">
    <source>
        <dbReference type="ARBA" id="ARBA00022989"/>
    </source>
</evidence>
<gene>
    <name evidence="11" type="ORF">J2S24_000219</name>
</gene>
<dbReference type="Proteomes" id="UP001223886">
    <property type="component" value="Unassembled WGS sequence"/>
</dbReference>
<dbReference type="PROSITE" id="PS51105">
    <property type="entry name" value="PTS_EIIC_TYPE_3"/>
    <property type="match status" value="1"/>
</dbReference>
<keyword evidence="12" id="KW-1185">Reference proteome</keyword>